<proteinExistence type="predicted"/>
<dbReference type="AlphaFoldDB" id="A0A1M5B8R5"/>
<dbReference type="OrthoDB" id="976477at2"/>
<feature type="chain" id="PRO_5013222974" description="MetA-pathway of phenol degradation" evidence="1">
    <location>
        <begin position="25"/>
        <end position="260"/>
    </location>
</feature>
<evidence type="ECO:0000313" key="3">
    <source>
        <dbReference type="Proteomes" id="UP000184368"/>
    </source>
</evidence>
<gene>
    <name evidence="2" type="ORF">SAMN05444008_107186</name>
</gene>
<dbReference type="Proteomes" id="UP000184368">
    <property type="component" value="Unassembled WGS sequence"/>
</dbReference>
<evidence type="ECO:0008006" key="4">
    <source>
        <dbReference type="Google" id="ProtNLM"/>
    </source>
</evidence>
<protein>
    <recommendedName>
        <fullName evidence="4">MetA-pathway of phenol degradation</fullName>
    </recommendedName>
</protein>
<accession>A0A1M5B8R5</accession>
<dbReference type="RefSeq" id="WP_073042981.1">
    <property type="nucleotide sequence ID" value="NZ_FQUO01000007.1"/>
</dbReference>
<keyword evidence="1" id="KW-0732">Signal</keyword>
<dbReference type="EMBL" id="FQUO01000007">
    <property type="protein sequence ID" value="SHF38572.1"/>
    <property type="molecule type" value="Genomic_DNA"/>
</dbReference>
<dbReference type="STRING" id="1302690.BUE76_16895"/>
<evidence type="ECO:0000313" key="2">
    <source>
        <dbReference type="EMBL" id="SHF38572.1"/>
    </source>
</evidence>
<reference evidence="2 3" key="1">
    <citation type="submission" date="2016-11" db="EMBL/GenBank/DDBJ databases">
        <authorList>
            <person name="Jaros S."/>
            <person name="Januszkiewicz K."/>
            <person name="Wedrychowicz H."/>
        </authorList>
    </citation>
    <scope>NUCLEOTIDE SEQUENCE [LARGE SCALE GENOMIC DNA]</scope>
    <source>
        <strain evidence="2 3">DSM 26897</strain>
    </source>
</reference>
<organism evidence="2 3">
    <name type="scientific">Cnuella takakiae</name>
    <dbReference type="NCBI Taxonomy" id="1302690"/>
    <lineage>
        <taxon>Bacteria</taxon>
        <taxon>Pseudomonadati</taxon>
        <taxon>Bacteroidota</taxon>
        <taxon>Chitinophagia</taxon>
        <taxon>Chitinophagales</taxon>
        <taxon>Chitinophagaceae</taxon>
        <taxon>Cnuella</taxon>
    </lineage>
</organism>
<keyword evidence="3" id="KW-1185">Reference proteome</keyword>
<name>A0A1M5B8R5_9BACT</name>
<evidence type="ECO:0000256" key="1">
    <source>
        <dbReference type="SAM" id="SignalP"/>
    </source>
</evidence>
<sequence>MNVLSSIRYLLLLACMATTLGLGAQDSTATLEIDPSKPTNFYTQINVAAEVSWGVLPTLLGARVNGQYSINASNLVLFELPYMANLENNRSGIGDVRLRYFNIAFKDYSKVFPKVAALAPSIDIYMPTGSVAKGLGAGSWTLAPCIVWGWFINAKIQAFPIISYQYISKPNSDKVPDALRFERHGLTFQSVCNYSFTKRTFLQLTPIYAINDLKRGGSNGFTTEVKLSHMPTARSKVQLFWRELFTLEQHTVNLGYTFYS</sequence>
<feature type="signal peptide" evidence="1">
    <location>
        <begin position="1"/>
        <end position="24"/>
    </location>
</feature>